<dbReference type="EMBL" id="KK583788">
    <property type="protein sequence ID" value="KDO17083.1"/>
    <property type="molecule type" value="Genomic_DNA"/>
</dbReference>
<dbReference type="Proteomes" id="UP000030745">
    <property type="component" value="Unassembled WGS sequence"/>
</dbReference>
<sequence>MAASLAASRDSAGEIDLSELTIKDARHMRITTSSPKTYESNLNQVKKWVREEYEELGLLEPCSFDEVKDGWTIDLRAFEYDDCHPKKSDHNSISSHVMKKQEDGTLEVCTYNGVCVRRYRDLNVVACIMCWKKMKSEAAVTVAPQVDHEASAGVTTRRRANNGGVRSYALREELRDLQATLRQQLRECEFGRMNDGVYQTQELKIGQGTATVCPSAEQTTSKRQQVLALYK</sequence>
<dbReference type="KEGG" id="spar:SPRG_17443"/>
<gene>
    <name evidence="1" type="ORF">SPRG_17443</name>
</gene>
<dbReference type="AlphaFoldDB" id="A0A067BG00"/>
<dbReference type="GeneID" id="24138984"/>
<evidence type="ECO:0000313" key="2">
    <source>
        <dbReference type="Proteomes" id="UP000030745"/>
    </source>
</evidence>
<protein>
    <submittedName>
        <fullName evidence="1">Uncharacterized protein</fullName>
    </submittedName>
</protein>
<proteinExistence type="predicted"/>
<accession>A0A067BG00</accession>
<dbReference type="VEuPathDB" id="FungiDB:SPRG_17443"/>
<evidence type="ECO:0000313" key="1">
    <source>
        <dbReference type="EMBL" id="KDO17083.1"/>
    </source>
</evidence>
<reference evidence="1 2" key="1">
    <citation type="journal article" date="2013" name="PLoS Genet.">
        <title>Distinctive expansion of potential virulence genes in the genome of the oomycete fish pathogen Saprolegnia parasitica.</title>
        <authorList>
            <person name="Jiang R.H."/>
            <person name="de Bruijn I."/>
            <person name="Haas B.J."/>
            <person name="Belmonte R."/>
            <person name="Lobach L."/>
            <person name="Christie J."/>
            <person name="van den Ackerveken G."/>
            <person name="Bottin A."/>
            <person name="Bulone V."/>
            <person name="Diaz-Moreno S.M."/>
            <person name="Dumas B."/>
            <person name="Fan L."/>
            <person name="Gaulin E."/>
            <person name="Govers F."/>
            <person name="Grenville-Briggs L.J."/>
            <person name="Horner N.R."/>
            <person name="Levin J.Z."/>
            <person name="Mammella M."/>
            <person name="Meijer H.J."/>
            <person name="Morris P."/>
            <person name="Nusbaum C."/>
            <person name="Oome S."/>
            <person name="Phillips A.J."/>
            <person name="van Rooyen D."/>
            <person name="Rzeszutek E."/>
            <person name="Saraiva M."/>
            <person name="Secombes C.J."/>
            <person name="Seidl M.F."/>
            <person name="Snel B."/>
            <person name="Stassen J.H."/>
            <person name="Sykes S."/>
            <person name="Tripathy S."/>
            <person name="van den Berg H."/>
            <person name="Vega-Arreguin J.C."/>
            <person name="Wawra S."/>
            <person name="Young S.K."/>
            <person name="Zeng Q."/>
            <person name="Dieguez-Uribeondo J."/>
            <person name="Russ C."/>
            <person name="Tyler B.M."/>
            <person name="van West P."/>
        </authorList>
    </citation>
    <scope>NUCLEOTIDE SEQUENCE [LARGE SCALE GENOMIC DNA]</scope>
    <source>
        <strain evidence="1 2">CBS 223.65</strain>
    </source>
</reference>
<dbReference type="RefSeq" id="XP_012212209.1">
    <property type="nucleotide sequence ID" value="XM_012356819.1"/>
</dbReference>
<organism evidence="1 2">
    <name type="scientific">Saprolegnia parasitica (strain CBS 223.65)</name>
    <dbReference type="NCBI Taxonomy" id="695850"/>
    <lineage>
        <taxon>Eukaryota</taxon>
        <taxon>Sar</taxon>
        <taxon>Stramenopiles</taxon>
        <taxon>Oomycota</taxon>
        <taxon>Saprolegniomycetes</taxon>
        <taxon>Saprolegniales</taxon>
        <taxon>Saprolegniaceae</taxon>
        <taxon>Saprolegnia</taxon>
    </lineage>
</organism>
<name>A0A067BG00_SAPPC</name>
<keyword evidence="2" id="KW-1185">Reference proteome</keyword>